<dbReference type="InterPro" id="IPR055645">
    <property type="entry name" value="DpdA"/>
</dbReference>
<feature type="compositionally biased region" description="Basic and acidic residues" evidence="1">
    <location>
        <begin position="291"/>
        <end position="302"/>
    </location>
</feature>
<sequence length="302" mass="33857">MTEDEIVKQDSDIERPTFFAGAASGQQRSALRRLDPDAVMISHATANNVPWEGDYELFVDSGGYHHMQAGAGEYAESDEEYLRYLLKHRPDLYALRDYPCEPDLLRSLGRTVEEQQERTLEHHIRLYDKVDGHSLADNAVSVVQGWTREQYLDHLDALRDHGVMTDYLAIGSVCRRNADEDIADVVLAVRDAIPASVKLHAFGVKGSVLRFREVVDALDSVDSAAYDWAESRVPKTRSDGESFSWRDSARSYLNWRHDLLRTMGSESLHDDRSTQTTLVATDGGNCSAGSDTERSADMEGSE</sequence>
<protein>
    <recommendedName>
        <fullName evidence="2">DeoxyPurine in DNA protein A domain-containing protein</fullName>
    </recommendedName>
</protein>
<dbReference type="AlphaFoldDB" id="A0A830FA29"/>
<dbReference type="OrthoDB" id="350232at2157"/>
<dbReference type="Proteomes" id="UP000628840">
    <property type="component" value="Unassembled WGS sequence"/>
</dbReference>
<dbReference type="Pfam" id="PF23859">
    <property type="entry name" value="DpdA"/>
    <property type="match status" value="1"/>
</dbReference>
<reference evidence="3 4" key="1">
    <citation type="journal article" date="2019" name="Int. J. Syst. Evol. Microbiol.">
        <title>The Global Catalogue of Microorganisms (GCM) 10K type strain sequencing project: providing services to taxonomists for standard genome sequencing and annotation.</title>
        <authorList>
            <consortium name="The Broad Institute Genomics Platform"/>
            <consortium name="The Broad Institute Genome Sequencing Center for Infectious Disease"/>
            <person name="Wu L."/>
            <person name="Ma J."/>
        </authorList>
    </citation>
    <scope>NUCLEOTIDE SEQUENCE [LARGE SCALE GENOMIC DNA]</scope>
    <source>
        <strain evidence="3 4">JCM 19585</strain>
    </source>
</reference>
<accession>A0A830FA29</accession>
<name>A0A830FA29_9EURY</name>
<evidence type="ECO:0000256" key="1">
    <source>
        <dbReference type="SAM" id="MobiDB-lite"/>
    </source>
</evidence>
<organism evidence="3 4">
    <name type="scientific">Halarchaeum grantii</name>
    <dbReference type="NCBI Taxonomy" id="1193105"/>
    <lineage>
        <taxon>Archaea</taxon>
        <taxon>Methanobacteriati</taxon>
        <taxon>Methanobacteriota</taxon>
        <taxon>Stenosarchaea group</taxon>
        <taxon>Halobacteria</taxon>
        <taxon>Halobacteriales</taxon>
        <taxon>Halobacteriaceae</taxon>
    </lineage>
</organism>
<evidence type="ECO:0000259" key="2">
    <source>
        <dbReference type="Pfam" id="PF23859"/>
    </source>
</evidence>
<dbReference type="InterPro" id="IPR036511">
    <property type="entry name" value="TGT-like_sf"/>
</dbReference>
<evidence type="ECO:0000313" key="4">
    <source>
        <dbReference type="Proteomes" id="UP000628840"/>
    </source>
</evidence>
<keyword evidence="4" id="KW-1185">Reference proteome</keyword>
<feature type="region of interest" description="Disordered" evidence="1">
    <location>
        <begin position="266"/>
        <end position="302"/>
    </location>
</feature>
<dbReference type="GO" id="GO:0006400">
    <property type="term" value="P:tRNA modification"/>
    <property type="evidence" value="ECO:0007669"/>
    <property type="project" value="InterPro"/>
</dbReference>
<dbReference type="Gene3D" id="3.20.20.105">
    <property type="entry name" value="Queuine tRNA-ribosyltransferase-like"/>
    <property type="match status" value="1"/>
</dbReference>
<dbReference type="SUPFAM" id="SSF51713">
    <property type="entry name" value="tRNA-guanine transglycosylase"/>
    <property type="match status" value="1"/>
</dbReference>
<dbReference type="RefSeq" id="WP_188878907.1">
    <property type="nucleotide sequence ID" value="NZ_BMPF01000001.1"/>
</dbReference>
<proteinExistence type="predicted"/>
<comment type="caution">
    <text evidence="3">The sequence shown here is derived from an EMBL/GenBank/DDBJ whole genome shotgun (WGS) entry which is preliminary data.</text>
</comment>
<evidence type="ECO:0000313" key="3">
    <source>
        <dbReference type="EMBL" id="GGL25888.1"/>
    </source>
</evidence>
<feature type="domain" description="DeoxyPurine in DNA protein A" evidence="2">
    <location>
        <begin position="59"/>
        <end position="293"/>
    </location>
</feature>
<dbReference type="EMBL" id="BMPF01000001">
    <property type="protein sequence ID" value="GGL25888.1"/>
    <property type="molecule type" value="Genomic_DNA"/>
</dbReference>
<gene>
    <name evidence="3" type="ORF">GCM10009037_06890</name>
</gene>